<name>A0A7K1KWY5_9ACTN</name>
<dbReference type="InterPro" id="IPR017517">
    <property type="entry name" value="Maleyloyr_isom"/>
</dbReference>
<sequence length="203" mass="20488">MTTPNSTPGTGLTTGWDLLDAAHAALLGTVRRVPAGAWTRPTPCAEWNVAQVVQHAAGDQLAFAAAITGGPGPDFNPFAPDGVIDGAPADLLEPMVAACAAAWATVGADAESVPVPVPPHALPPAVGAGAAALDAAVHAWDVARATGQPSPLTPGLAVGLLDVARQIVEPLRRYGAYAPAIEGAGDDETALLHYLGRDPHWTA</sequence>
<dbReference type="EMBL" id="WOFH01000002">
    <property type="protein sequence ID" value="MUN36485.1"/>
    <property type="molecule type" value="Genomic_DNA"/>
</dbReference>
<dbReference type="NCBIfam" id="TIGR03086">
    <property type="entry name" value="TIGR03086 family metal-binding protein"/>
    <property type="match status" value="1"/>
</dbReference>
<dbReference type="RefSeq" id="WP_156215474.1">
    <property type="nucleotide sequence ID" value="NZ_WOFH01000002.1"/>
</dbReference>
<dbReference type="InterPro" id="IPR017520">
    <property type="entry name" value="CHP03086"/>
</dbReference>
<dbReference type="SUPFAM" id="SSF109854">
    <property type="entry name" value="DinB/YfiT-like putative metalloenzymes"/>
    <property type="match status" value="1"/>
</dbReference>
<evidence type="ECO:0000313" key="3">
    <source>
        <dbReference type="Proteomes" id="UP000432015"/>
    </source>
</evidence>
<dbReference type="GO" id="GO:0046872">
    <property type="term" value="F:metal ion binding"/>
    <property type="evidence" value="ECO:0007669"/>
    <property type="project" value="InterPro"/>
</dbReference>
<dbReference type="Gene3D" id="1.20.120.450">
    <property type="entry name" value="dinb family like domain"/>
    <property type="match status" value="1"/>
</dbReference>
<comment type="caution">
    <text evidence="2">The sequence shown here is derived from an EMBL/GenBank/DDBJ whole genome shotgun (WGS) entry which is preliminary data.</text>
</comment>
<dbReference type="InterPro" id="IPR034660">
    <property type="entry name" value="DinB/YfiT-like"/>
</dbReference>
<dbReference type="Pfam" id="PF11716">
    <property type="entry name" value="MDMPI_N"/>
    <property type="match status" value="1"/>
</dbReference>
<evidence type="ECO:0000313" key="2">
    <source>
        <dbReference type="EMBL" id="MUN36485.1"/>
    </source>
</evidence>
<keyword evidence="3" id="KW-1185">Reference proteome</keyword>
<evidence type="ECO:0000259" key="1">
    <source>
        <dbReference type="Pfam" id="PF11716"/>
    </source>
</evidence>
<feature type="domain" description="Mycothiol-dependent maleylpyruvate isomerase metal-binding" evidence="1">
    <location>
        <begin position="19"/>
        <end position="143"/>
    </location>
</feature>
<organism evidence="2 3">
    <name type="scientific">Actinomadura litoris</name>
    <dbReference type="NCBI Taxonomy" id="2678616"/>
    <lineage>
        <taxon>Bacteria</taxon>
        <taxon>Bacillati</taxon>
        <taxon>Actinomycetota</taxon>
        <taxon>Actinomycetes</taxon>
        <taxon>Streptosporangiales</taxon>
        <taxon>Thermomonosporaceae</taxon>
        <taxon>Actinomadura</taxon>
    </lineage>
</organism>
<accession>A0A7K1KWY5</accession>
<dbReference type="AlphaFoldDB" id="A0A7K1KWY5"/>
<dbReference type="Proteomes" id="UP000432015">
    <property type="component" value="Unassembled WGS sequence"/>
</dbReference>
<reference evidence="2 3" key="1">
    <citation type="submission" date="2019-11" db="EMBL/GenBank/DDBJ databases">
        <authorList>
            <person name="Cao P."/>
        </authorList>
    </citation>
    <scope>NUCLEOTIDE SEQUENCE [LARGE SCALE GENOMIC DNA]</scope>
    <source>
        <strain evidence="2 3">NEAU-AAG5</strain>
    </source>
</reference>
<proteinExistence type="predicted"/>
<dbReference type="InterPro" id="IPR024344">
    <property type="entry name" value="MDMPI_metal-binding"/>
</dbReference>
<gene>
    <name evidence="2" type="ORF">GNZ18_07710</name>
</gene>
<dbReference type="NCBIfam" id="TIGR03083">
    <property type="entry name" value="maleylpyruvate isomerase family mycothiol-dependent enzyme"/>
    <property type="match status" value="1"/>
</dbReference>
<protein>
    <submittedName>
        <fullName evidence="2">TIGR03086 family protein</fullName>
    </submittedName>
</protein>